<protein>
    <recommendedName>
        <fullName evidence="2">histidine kinase</fullName>
        <ecNumber evidence="2">2.7.13.3</ecNumber>
    </recommendedName>
</protein>
<dbReference type="AlphaFoldDB" id="A0A540WP67"/>
<dbReference type="PRINTS" id="PR00344">
    <property type="entry name" value="BCTRLSENSOR"/>
</dbReference>
<dbReference type="InterPro" id="IPR004358">
    <property type="entry name" value="Sig_transdc_His_kin-like_C"/>
</dbReference>
<dbReference type="InterPro" id="IPR036890">
    <property type="entry name" value="HATPase_C_sf"/>
</dbReference>
<evidence type="ECO:0000256" key="5">
    <source>
        <dbReference type="ARBA" id="ARBA00022741"/>
    </source>
</evidence>
<dbReference type="InterPro" id="IPR050351">
    <property type="entry name" value="BphY/WalK/GraS-like"/>
</dbReference>
<evidence type="ECO:0000256" key="3">
    <source>
        <dbReference type="ARBA" id="ARBA00022553"/>
    </source>
</evidence>
<evidence type="ECO:0000313" key="11">
    <source>
        <dbReference type="EMBL" id="TQF10796.1"/>
    </source>
</evidence>
<dbReference type="SMART" id="SM00388">
    <property type="entry name" value="HisKA"/>
    <property type="match status" value="1"/>
</dbReference>
<evidence type="ECO:0000313" key="12">
    <source>
        <dbReference type="Proteomes" id="UP000315369"/>
    </source>
</evidence>
<dbReference type="GO" id="GO:0000156">
    <property type="term" value="F:phosphorelay response regulator activity"/>
    <property type="evidence" value="ECO:0007669"/>
    <property type="project" value="TreeGrafter"/>
</dbReference>
<dbReference type="RefSeq" id="WP_141647434.1">
    <property type="nucleotide sequence ID" value="NZ_VIFM01000229.1"/>
</dbReference>
<keyword evidence="4" id="KW-0808">Transferase</keyword>
<dbReference type="OrthoDB" id="5482626at2"/>
<dbReference type="PROSITE" id="PS50109">
    <property type="entry name" value="HIS_KIN"/>
    <property type="match status" value="1"/>
</dbReference>
<feature type="domain" description="Histidine kinase" evidence="10">
    <location>
        <begin position="239"/>
        <end position="453"/>
    </location>
</feature>
<dbReference type="InterPro" id="IPR003661">
    <property type="entry name" value="HisK_dim/P_dom"/>
</dbReference>
<evidence type="ECO:0000256" key="1">
    <source>
        <dbReference type="ARBA" id="ARBA00000085"/>
    </source>
</evidence>
<dbReference type="Pfam" id="PF00512">
    <property type="entry name" value="HisKA"/>
    <property type="match status" value="1"/>
</dbReference>
<keyword evidence="7" id="KW-0067">ATP-binding</keyword>
<proteinExistence type="predicted"/>
<dbReference type="CDD" id="cd00082">
    <property type="entry name" value="HisKA"/>
    <property type="match status" value="1"/>
</dbReference>
<feature type="compositionally biased region" description="Low complexity" evidence="9">
    <location>
        <begin position="457"/>
        <end position="471"/>
    </location>
</feature>
<dbReference type="PANTHER" id="PTHR42878:SF7">
    <property type="entry name" value="SENSOR HISTIDINE KINASE GLRK"/>
    <property type="match status" value="1"/>
</dbReference>
<dbReference type="GO" id="GO:0000155">
    <property type="term" value="F:phosphorelay sensor kinase activity"/>
    <property type="evidence" value="ECO:0007669"/>
    <property type="project" value="InterPro"/>
</dbReference>
<dbReference type="EMBL" id="VIFM01000229">
    <property type="protein sequence ID" value="TQF10796.1"/>
    <property type="molecule type" value="Genomic_DNA"/>
</dbReference>
<accession>A0A540WP67</accession>
<gene>
    <name evidence="11" type="ORF">FJV41_37625</name>
</gene>
<reference evidence="11 12" key="1">
    <citation type="submission" date="2019-06" db="EMBL/GenBank/DDBJ databases">
        <authorList>
            <person name="Livingstone P."/>
            <person name="Whitworth D."/>
        </authorList>
    </citation>
    <scope>NUCLEOTIDE SEQUENCE [LARGE SCALE GENOMIC DNA]</scope>
    <source>
        <strain evidence="11 12">AM401</strain>
    </source>
</reference>
<evidence type="ECO:0000256" key="9">
    <source>
        <dbReference type="SAM" id="MobiDB-lite"/>
    </source>
</evidence>
<evidence type="ECO:0000256" key="6">
    <source>
        <dbReference type="ARBA" id="ARBA00022777"/>
    </source>
</evidence>
<dbReference type="GO" id="GO:0030295">
    <property type="term" value="F:protein kinase activator activity"/>
    <property type="evidence" value="ECO:0007669"/>
    <property type="project" value="TreeGrafter"/>
</dbReference>
<feature type="region of interest" description="Disordered" evidence="9">
    <location>
        <begin position="457"/>
        <end position="477"/>
    </location>
</feature>
<dbReference type="CDD" id="cd00075">
    <property type="entry name" value="HATPase"/>
    <property type="match status" value="1"/>
</dbReference>
<name>A0A540WP67_9BACT</name>
<dbReference type="Proteomes" id="UP000315369">
    <property type="component" value="Unassembled WGS sequence"/>
</dbReference>
<keyword evidence="8" id="KW-0902">Two-component regulatory system</keyword>
<dbReference type="InterPro" id="IPR005467">
    <property type="entry name" value="His_kinase_dom"/>
</dbReference>
<dbReference type="InterPro" id="IPR036097">
    <property type="entry name" value="HisK_dim/P_sf"/>
</dbReference>
<comment type="catalytic activity">
    <reaction evidence="1">
        <text>ATP + protein L-histidine = ADP + protein N-phospho-L-histidine.</text>
        <dbReference type="EC" id="2.7.13.3"/>
    </reaction>
</comment>
<dbReference type="Gene3D" id="1.10.287.130">
    <property type="match status" value="1"/>
</dbReference>
<dbReference type="PANTHER" id="PTHR42878">
    <property type="entry name" value="TWO-COMPONENT HISTIDINE KINASE"/>
    <property type="match status" value="1"/>
</dbReference>
<organism evidence="11 12">
    <name type="scientific">Myxococcus llanfairpwllgwyngyllgogerychwyrndrobwllllantysiliogogogochensis</name>
    <dbReference type="NCBI Taxonomy" id="2590453"/>
    <lineage>
        <taxon>Bacteria</taxon>
        <taxon>Pseudomonadati</taxon>
        <taxon>Myxococcota</taxon>
        <taxon>Myxococcia</taxon>
        <taxon>Myxococcales</taxon>
        <taxon>Cystobacterineae</taxon>
        <taxon>Myxococcaceae</taxon>
        <taxon>Myxococcus</taxon>
    </lineage>
</organism>
<evidence type="ECO:0000256" key="4">
    <source>
        <dbReference type="ARBA" id="ARBA00022679"/>
    </source>
</evidence>
<evidence type="ECO:0000256" key="2">
    <source>
        <dbReference type="ARBA" id="ARBA00012438"/>
    </source>
</evidence>
<dbReference type="Gene3D" id="3.30.565.10">
    <property type="entry name" value="Histidine kinase-like ATPase, C-terminal domain"/>
    <property type="match status" value="1"/>
</dbReference>
<sequence length="477" mass="51269">MVSSRTSIRGYRAGFFFVVALLSAVTAFTLWTEVRTGTQVDALVQEALERASLIGRIRVDALSLESAIEAHIRATDDAERKAADAVMEEILTDIRFASEAYTRNLPPGDKAVWERFNAACQGLADQVRAAAVFSQRREADRARRHLAERIRPVAAQLDALGGSLSEENANEARRLVGRLADLRVRNTALGAGTTLLAMLLSMLVGWHITTLLKRQDATIQGQLTELGRHNEELDSFTRRVAHDLISPLAPLKGYLTLIRRTGAVKDAGALEMLAQCESSAVRMGELIEALLRFCRAGTRGERTVGELDTAVTTVLLEVAQTAAAQGVALERTLQAGVAVDCPGQLLQVTARNLLTNAVKYTAGRPEPRVTVSVSTEGTDAVLEVVDNGIGMGPVAMASLFQPFFRAPEVRSLPGHGLGMATTKRVVEAHGGTLTVRSEEGKGTRVVVRFARVTRPPVGSTVESVESSTASANRKVAS</sequence>
<evidence type="ECO:0000259" key="10">
    <source>
        <dbReference type="PROSITE" id="PS50109"/>
    </source>
</evidence>
<dbReference type="GO" id="GO:0007234">
    <property type="term" value="P:osmosensory signaling via phosphorelay pathway"/>
    <property type="evidence" value="ECO:0007669"/>
    <property type="project" value="TreeGrafter"/>
</dbReference>
<evidence type="ECO:0000256" key="8">
    <source>
        <dbReference type="ARBA" id="ARBA00023012"/>
    </source>
</evidence>
<comment type="caution">
    <text evidence="11">The sequence shown here is derived from an EMBL/GenBank/DDBJ whole genome shotgun (WGS) entry which is preliminary data.</text>
</comment>
<dbReference type="GO" id="GO:0005524">
    <property type="term" value="F:ATP binding"/>
    <property type="evidence" value="ECO:0007669"/>
    <property type="project" value="UniProtKB-KW"/>
</dbReference>
<dbReference type="SMART" id="SM00387">
    <property type="entry name" value="HATPase_c"/>
    <property type="match status" value="1"/>
</dbReference>
<dbReference type="SUPFAM" id="SSF55874">
    <property type="entry name" value="ATPase domain of HSP90 chaperone/DNA topoisomerase II/histidine kinase"/>
    <property type="match status" value="1"/>
</dbReference>
<evidence type="ECO:0000256" key="7">
    <source>
        <dbReference type="ARBA" id="ARBA00022840"/>
    </source>
</evidence>
<keyword evidence="6 11" id="KW-0418">Kinase</keyword>
<keyword evidence="5" id="KW-0547">Nucleotide-binding</keyword>
<dbReference type="Pfam" id="PF02518">
    <property type="entry name" value="HATPase_c"/>
    <property type="match status" value="1"/>
</dbReference>
<keyword evidence="3" id="KW-0597">Phosphoprotein</keyword>
<dbReference type="SUPFAM" id="SSF47384">
    <property type="entry name" value="Homodimeric domain of signal transducing histidine kinase"/>
    <property type="match status" value="1"/>
</dbReference>
<dbReference type="EC" id="2.7.13.3" evidence="2"/>
<dbReference type="InterPro" id="IPR003594">
    <property type="entry name" value="HATPase_dom"/>
</dbReference>
<keyword evidence="12" id="KW-1185">Reference proteome</keyword>